<feature type="region of interest" description="Disordered" evidence="1">
    <location>
        <begin position="24"/>
        <end position="74"/>
    </location>
</feature>
<gene>
    <name evidence="2" type="ORF">RCL2_001433100</name>
</gene>
<dbReference type="EMBL" id="BLAL01000165">
    <property type="protein sequence ID" value="GES87333.1"/>
    <property type="molecule type" value="Genomic_DNA"/>
</dbReference>
<evidence type="ECO:0000313" key="2">
    <source>
        <dbReference type="EMBL" id="GES87333.1"/>
    </source>
</evidence>
<comment type="caution">
    <text evidence="2">The sequence shown here is derived from an EMBL/GenBank/DDBJ whole genome shotgun (WGS) entry which is preliminary data.</text>
</comment>
<feature type="compositionally biased region" description="Basic and acidic residues" evidence="1">
    <location>
        <begin position="65"/>
        <end position="74"/>
    </location>
</feature>
<evidence type="ECO:0000313" key="3">
    <source>
        <dbReference type="Proteomes" id="UP000615446"/>
    </source>
</evidence>
<accession>A0A8H3QPH0</accession>
<dbReference type="Proteomes" id="UP000615446">
    <property type="component" value="Unassembled WGS sequence"/>
</dbReference>
<sequence length="74" mass="8288">MECTALILCAFGKMSNKKSRIDALDKNLSPSKNNQQSVDSKKAKTNAKDDDDEDKDNTVNGFNRRCTEVEDHPI</sequence>
<protein>
    <submittedName>
        <fullName evidence="2">Uncharacterized protein</fullName>
    </submittedName>
</protein>
<feature type="compositionally biased region" description="Basic and acidic residues" evidence="1">
    <location>
        <begin position="39"/>
        <end position="48"/>
    </location>
</feature>
<evidence type="ECO:0000256" key="1">
    <source>
        <dbReference type="SAM" id="MobiDB-lite"/>
    </source>
</evidence>
<name>A0A8H3QPH0_9GLOM</name>
<organism evidence="2 3">
    <name type="scientific">Rhizophagus clarus</name>
    <dbReference type="NCBI Taxonomy" id="94130"/>
    <lineage>
        <taxon>Eukaryota</taxon>
        <taxon>Fungi</taxon>
        <taxon>Fungi incertae sedis</taxon>
        <taxon>Mucoromycota</taxon>
        <taxon>Glomeromycotina</taxon>
        <taxon>Glomeromycetes</taxon>
        <taxon>Glomerales</taxon>
        <taxon>Glomeraceae</taxon>
        <taxon>Rhizophagus</taxon>
    </lineage>
</organism>
<proteinExistence type="predicted"/>
<dbReference type="AlphaFoldDB" id="A0A8H3QPH0"/>
<reference evidence="2" key="1">
    <citation type="submission" date="2019-10" db="EMBL/GenBank/DDBJ databases">
        <title>Conservation and host-specific expression of non-tandemly repeated heterogenous ribosome RNA gene in arbuscular mycorrhizal fungi.</title>
        <authorList>
            <person name="Maeda T."/>
            <person name="Kobayashi Y."/>
            <person name="Nakagawa T."/>
            <person name="Ezawa T."/>
            <person name="Yamaguchi K."/>
            <person name="Bino T."/>
            <person name="Nishimoto Y."/>
            <person name="Shigenobu S."/>
            <person name="Kawaguchi M."/>
        </authorList>
    </citation>
    <scope>NUCLEOTIDE SEQUENCE</scope>
    <source>
        <strain evidence="2">HR1</strain>
    </source>
</reference>
<feature type="compositionally biased region" description="Polar residues" evidence="1">
    <location>
        <begin position="28"/>
        <end position="38"/>
    </location>
</feature>